<accession>A0A935K3V2</accession>
<feature type="transmembrane region" description="Helical" evidence="7">
    <location>
        <begin position="185"/>
        <end position="206"/>
    </location>
</feature>
<feature type="transmembrane region" description="Helical" evidence="7">
    <location>
        <begin position="326"/>
        <end position="350"/>
    </location>
</feature>
<evidence type="ECO:0000256" key="6">
    <source>
        <dbReference type="ARBA" id="ARBA00023136"/>
    </source>
</evidence>
<dbReference type="PANTHER" id="PTHR34856">
    <property type="entry name" value="PROTEIN NRFD"/>
    <property type="match status" value="1"/>
</dbReference>
<evidence type="ECO:0000313" key="9">
    <source>
        <dbReference type="Proteomes" id="UP000739411"/>
    </source>
</evidence>
<dbReference type="InterPro" id="IPR052049">
    <property type="entry name" value="Electron_transfer_protein"/>
</dbReference>
<feature type="transmembrane region" description="Helical" evidence="7">
    <location>
        <begin position="92"/>
        <end position="115"/>
    </location>
</feature>
<name>A0A935K3V2_9RHOO</name>
<proteinExistence type="inferred from homology"/>
<comment type="similarity">
    <text evidence="2">Belongs to the NrfD family.</text>
</comment>
<dbReference type="InterPro" id="IPR005614">
    <property type="entry name" value="NrfD-like"/>
</dbReference>
<evidence type="ECO:0000313" key="8">
    <source>
        <dbReference type="EMBL" id="MBK7416129.1"/>
    </source>
</evidence>
<comment type="caution">
    <text evidence="8">The sequence shown here is derived from an EMBL/GenBank/DDBJ whole genome shotgun (WGS) entry which is preliminary data.</text>
</comment>
<reference evidence="8 9" key="1">
    <citation type="submission" date="2020-10" db="EMBL/GenBank/DDBJ databases">
        <title>Connecting structure to function with the recovery of over 1000 high-quality activated sludge metagenome-assembled genomes encoding full-length rRNA genes using long-read sequencing.</title>
        <authorList>
            <person name="Singleton C.M."/>
            <person name="Petriglieri F."/>
            <person name="Kristensen J.M."/>
            <person name="Kirkegaard R.H."/>
            <person name="Michaelsen T.Y."/>
            <person name="Andersen M.H."/>
            <person name="Karst S.M."/>
            <person name="Dueholm M.S."/>
            <person name="Nielsen P.H."/>
            <person name="Albertsen M."/>
        </authorList>
    </citation>
    <scope>NUCLEOTIDE SEQUENCE [LARGE SCALE GENOMIC DNA]</scope>
    <source>
        <strain evidence="8">EsbW_18-Q3-R4-48_BATAC.463</strain>
    </source>
</reference>
<evidence type="ECO:0000256" key="2">
    <source>
        <dbReference type="ARBA" id="ARBA00008929"/>
    </source>
</evidence>
<feature type="transmembrane region" description="Helical" evidence="7">
    <location>
        <begin position="283"/>
        <end position="306"/>
    </location>
</feature>
<feature type="transmembrane region" description="Helical" evidence="7">
    <location>
        <begin position="55"/>
        <end position="72"/>
    </location>
</feature>
<sequence length="356" mass="38514">MNTTVEVLGFAREPGWLPWAVQYFFLIGISTAAFFLSLPGLVWRHPDWRGISRRALLAALVCGLTAPVALLADLHQPGRFLNFYLHPNLGSWMAWGSFFIPLYLLGLIGYAWLCLRPLLAEMAKRPSPFAALYRKLAYGGHDNPSAIKAAALVATLGAVLVLLYTGMEVMVVQARPLWNTALLPLIFAVTAMTGGIGMTALFEALTGNLKSAPLLNQWLARGVWLTLALLVLWLVSGLLGTSTAAHEALAATRASFGWLVTGGWLVGSTLLTLWLARNHQNSLVMPALLALHGAWLIRWIVFIGGQSLPKMGSASQSYTLTLTPDSLLGIVGMAGLCLALYIILTSLIPWDDQANA</sequence>
<dbReference type="Proteomes" id="UP000739411">
    <property type="component" value="Unassembled WGS sequence"/>
</dbReference>
<dbReference type="Pfam" id="PF03916">
    <property type="entry name" value="NrfD"/>
    <property type="match status" value="1"/>
</dbReference>
<keyword evidence="6 7" id="KW-0472">Membrane</keyword>
<evidence type="ECO:0000256" key="4">
    <source>
        <dbReference type="ARBA" id="ARBA00022692"/>
    </source>
</evidence>
<keyword evidence="5 7" id="KW-1133">Transmembrane helix</keyword>
<dbReference type="GO" id="GO:0005886">
    <property type="term" value="C:plasma membrane"/>
    <property type="evidence" value="ECO:0007669"/>
    <property type="project" value="UniProtKB-SubCell"/>
</dbReference>
<comment type="subcellular location">
    <subcellularLocation>
        <location evidence="1">Cell membrane</location>
        <topology evidence="1">Multi-pass membrane protein</topology>
    </subcellularLocation>
</comment>
<organism evidence="8 9">
    <name type="scientific">Candidatus Dechloromonas phosphorivorans</name>
    <dbReference type="NCBI Taxonomy" id="2899244"/>
    <lineage>
        <taxon>Bacteria</taxon>
        <taxon>Pseudomonadati</taxon>
        <taxon>Pseudomonadota</taxon>
        <taxon>Betaproteobacteria</taxon>
        <taxon>Rhodocyclales</taxon>
        <taxon>Azonexaceae</taxon>
        <taxon>Dechloromonas</taxon>
    </lineage>
</organism>
<dbReference type="AlphaFoldDB" id="A0A935K3V2"/>
<feature type="transmembrane region" description="Helical" evidence="7">
    <location>
        <begin position="256"/>
        <end position="276"/>
    </location>
</feature>
<dbReference type="PANTHER" id="PTHR34856:SF2">
    <property type="entry name" value="PROTEIN NRFD"/>
    <property type="match status" value="1"/>
</dbReference>
<keyword evidence="4 7" id="KW-0812">Transmembrane</keyword>
<gene>
    <name evidence="8" type="primary">nrfD</name>
    <name evidence="8" type="ORF">IPJ38_14485</name>
</gene>
<protein>
    <submittedName>
        <fullName evidence="8">Polysulfide reductase NrfD</fullName>
    </submittedName>
</protein>
<feature type="transmembrane region" description="Helical" evidence="7">
    <location>
        <begin position="20"/>
        <end position="43"/>
    </location>
</feature>
<feature type="transmembrane region" description="Helical" evidence="7">
    <location>
        <begin position="145"/>
        <end position="165"/>
    </location>
</feature>
<keyword evidence="3" id="KW-1003">Cell membrane</keyword>
<evidence type="ECO:0000256" key="5">
    <source>
        <dbReference type="ARBA" id="ARBA00022989"/>
    </source>
</evidence>
<evidence type="ECO:0000256" key="3">
    <source>
        <dbReference type="ARBA" id="ARBA00022475"/>
    </source>
</evidence>
<evidence type="ECO:0000256" key="1">
    <source>
        <dbReference type="ARBA" id="ARBA00004651"/>
    </source>
</evidence>
<feature type="transmembrane region" description="Helical" evidence="7">
    <location>
        <begin position="218"/>
        <end position="236"/>
    </location>
</feature>
<dbReference type="Gene3D" id="1.20.1630.10">
    <property type="entry name" value="Formate dehydrogenase/DMSO reductase domain"/>
    <property type="match status" value="1"/>
</dbReference>
<evidence type="ECO:0000256" key="7">
    <source>
        <dbReference type="SAM" id="Phobius"/>
    </source>
</evidence>
<dbReference type="EMBL" id="JADJMS010000032">
    <property type="protein sequence ID" value="MBK7416129.1"/>
    <property type="molecule type" value="Genomic_DNA"/>
</dbReference>